<organism evidence="1 2">
    <name type="scientific">Streptococcus agalactiae LMG 14747</name>
    <dbReference type="NCBI Taxonomy" id="1154860"/>
    <lineage>
        <taxon>Bacteria</taxon>
        <taxon>Bacillati</taxon>
        <taxon>Bacillota</taxon>
        <taxon>Bacilli</taxon>
        <taxon>Lactobacillales</taxon>
        <taxon>Streptococcaceae</taxon>
        <taxon>Streptococcus</taxon>
    </lineage>
</organism>
<reference evidence="1 2" key="1">
    <citation type="submission" date="2013-05" db="EMBL/GenBank/DDBJ databases">
        <authorList>
            <person name="Richards V.P."/>
            <person name="Durkin S.A.S."/>
            <person name="Kim M."/>
            <person name="Pavinski Bitar P.D."/>
            <person name="Stanhope M.J."/>
            <person name="Town C.D."/>
            <person name="Venter J.C."/>
        </authorList>
    </citation>
    <scope>NUCLEOTIDE SEQUENCE [LARGE SCALE GENOMIC DNA]</scope>
    <source>
        <strain evidence="1 2">LMG 14747</strain>
    </source>
</reference>
<dbReference type="AlphaFoldDB" id="V6Z0D5"/>
<protein>
    <submittedName>
        <fullName evidence="1">Uncharacterized protein</fullName>
    </submittedName>
</protein>
<proteinExistence type="predicted"/>
<evidence type="ECO:0000313" key="1">
    <source>
        <dbReference type="EMBL" id="ESV54410.1"/>
    </source>
</evidence>
<sequence>MKHFLKEIDFTKEDLLAFINSALAFKALNLKNHRLVQEQLSRLLRKIWVCR</sequence>
<name>V6Z0D5_STRAG</name>
<comment type="caution">
    <text evidence="1">The sequence shown here is derived from an EMBL/GenBank/DDBJ whole genome shotgun (WGS) entry which is preliminary data.</text>
</comment>
<gene>
    <name evidence="1" type="ORF">SAG0136_03895</name>
</gene>
<accession>V6Z0D5</accession>
<dbReference type="EMBL" id="ANQC01000052">
    <property type="protein sequence ID" value="ESV54410.1"/>
    <property type="molecule type" value="Genomic_DNA"/>
</dbReference>
<evidence type="ECO:0000313" key="2">
    <source>
        <dbReference type="Proteomes" id="UP000018482"/>
    </source>
</evidence>
<dbReference type="Proteomes" id="UP000018482">
    <property type="component" value="Unassembled WGS sequence"/>
</dbReference>